<protein>
    <submittedName>
        <fullName evidence="1">Uncharacterized protein</fullName>
    </submittedName>
</protein>
<reference evidence="1" key="1">
    <citation type="submission" date="2019-01" db="EMBL/GenBank/DDBJ databases">
        <title>Whole genome sequencing and annotation enables comparative genome analysis that reveals unique features of the Chlamydia suis R19 Genome.</title>
        <authorList>
            <person name="Dimond Z.E."/>
        </authorList>
    </citation>
    <scope>NUCLEOTIDE SEQUENCE [LARGE SCALE GENOMIC DNA]</scope>
    <source>
        <strain evidence="1">R19</strain>
    </source>
</reference>
<accession>A0ABX6IPV1</accession>
<evidence type="ECO:0000313" key="1">
    <source>
        <dbReference type="EMBL" id="QHP83114.1"/>
    </source>
</evidence>
<proteinExistence type="predicted"/>
<name>A0ABX6IPV1_9CHLA</name>
<organism evidence="1 2">
    <name type="scientific">Chlamydia suis</name>
    <dbReference type="NCBI Taxonomy" id="83559"/>
    <lineage>
        <taxon>Bacteria</taxon>
        <taxon>Pseudomonadati</taxon>
        <taxon>Chlamydiota</taxon>
        <taxon>Chlamydiia</taxon>
        <taxon>Chlamydiales</taxon>
        <taxon>Chlamydiaceae</taxon>
        <taxon>Chlamydia/Chlamydophila group</taxon>
        <taxon>Chlamydia</taxon>
    </lineage>
</organism>
<dbReference type="Proteomes" id="UP000512184">
    <property type="component" value="Chromosome"/>
</dbReference>
<sequence length="48" mass="5732">MQLYRLERALAFSILIKGRQNIMRKIQKIHGQINEPLHTNKDLKIFRG</sequence>
<gene>
    <name evidence="1" type="primary">hypothetical protein</name>
    <name evidence="1" type="ORF">Chls_239</name>
</gene>
<dbReference type="EMBL" id="CP035278">
    <property type="protein sequence ID" value="QHP83114.1"/>
    <property type="molecule type" value="Genomic_DNA"/>
</dbReference>
<evidence type="ECO:0000313" key="2">
    <source>
        <dbReference type="Proteomes" id="UP000512184"/>
    </source>
</evidence>
<keyword evidence="2" id="KW-1185">Reference proteome</keyword>